<dbReference type="GO" id="GO:0004674">
    <property type="term" value="F:protein serine/threonine kinase activity"/>
    <property type="evidence" value="ECO:0007669"/>
    <property type="project" value="UniProtKB-EC"/>
</dbReference>
<dbReference type="AlphaFoldDB" id="A0A517Z910"/>
<dbReference type="Gene3D" id="3.30.200.20">
    <property type="entry name" value="Phosphorylase Kinase, domain 1"/>
    <property type="match status" value="1"/>
</dbReference>
<dbReference type="PROSITE" id="PS00107">
    <property type="entry name" value="PROTEIN_KINASE_ATP"/>
    <property type="match status" value="1"/>
</dbReference>
<dbReference type="RefSeq" id="WP_197443519.1">
    <property type="nucleotide sequence ID" value="NZ_CP036275.1"/>
</dbReference>
<dbReference type="EC" id="2.7.11.1" evidence="8"/>
<keyword evidence="6" id="KW-0812">Transmembrane</keyword>
<evidence type="ECO:0000256" key="3">
    <source>
        <dbReference type="ARBA" id="ARBA00022777"/>
    </source>
</evidence>
<protein>
    <submittedName>
        <fullName evidence="8">Serine/threonine-protein kinase PknB</fullName>
        <ecNumber evidence="8">2.7.11.1</ecNumber>
    </submittedName>
</protein>
<dbReference type="EMBL" id="CP036275">
    <property type="protein sequence ID" value="QDU38946.1"/>
    <property type="molecule type" value="Genomic_DNA"/>
</dbReference>
<gene>
    <name evidence="8" type="primary">pknB_21</name>
    <name evidence="8" type="ORF">Mal4_32780</name>
</gene>
<keyword evidence="1 8" id="KW-0808">Transferase</keyword>
<keyword evidence="2 5" id="KW-0547">Nucleotide-binding</keyword>
<keyword evidence="4 5" id="KW-0067">ATP-binding</keyword>
<keyword evidence="3 8" id="KW-0418">Kinase</keyword>
<evidence type="ECO:0000256" key="6">
    <source>
        <dbReference type="SAM" id="Phobius"/>
    </source>
</evidence>
<accession>A0A517Z910</accession>
<sequence length="570" mass="61698">MSSSGEATPVSTPASGVAAAAAWGLGFCPHHGLTSKATDPFQQQLARLLQSRLRLATLILLAGFGAYLLQNLLNPAAIEARKPGLIGPHIAITIFIGACAAWLSVPGRARRFRQLRVMELVVFGVPALFFAYMQHHYTCAAFVAGDVLSASLHLEVSTIPWILLLTMYGVFIPNSWVRATVIVLMMAAAPLIMAGAVGMRHQAMWDALWGTGLFDSGLHLGIASLIAIYGSHRFGALQREAYDAQQLGMYTLREKLGSGGMGEVYHAEHHLLKRPCAIKLIRPERADDSHTIARFESEVQATAKLSHPNTIEIYDYGYSDDGTFYYVMEYLPGMSLQQLVESTGPMEPARVIFLLRQVCSALQEAHTSGLIHRDLKPGNIFAAERGGLYDVAKLLDFGLVKSTDAGGDVTLSRDGMVLGSPQYAAPESTIGDGPIDARADIYSLGATAFYMLTGRPVFDGDRALKVVFAHVNQDPDRPSSLLDGIPDDLEAIVMKCLSKRPESRFASAVELEEALEACEDASGWSQQHAARWWREESPCCQPAAETVDVLGPTMVVDADATAQTSHVAAK</sequence>
<proteinExistence type="predicted"/>
<feature type="domain" description="Protein kinase" evidence="7">
    <location>
        <begin position="250"/>
        <end position="516"/>
    </location>
</feature>
<dbReference type="PROSITE" id="PS50011">
    <property type="entry name" value="PROTEIN_KINASE_DOM"/>
    <property type="match status" value="1"/>
</dbReference>
<dbReference type="GO" id="GO:0005524">
    <property type="term" value="F:ATP binding"/>
    <property type="evidence" value="ECO:0007669"/>
    <property type="project" value="UniProtKB-UniRule"/>
</dbReference>
<feature type="transmembrane region" description="Helical" evidence="6">
    <location>
        <begin position="53"/>
        <end position="73"/>
    </location>
</feature>
<dbReference type="SUPFAM" id="SSF56112">
    <property type="entry name" value="Protein kinase-like (PK-like)"/>
    <property type="match status" value="1"/>
</dbReference>
<evidence type="ECO:0000259" key="7">
    <source>
        <dbReference type="PROSITE" id="PS50011"/>
    </source>
</evidence>
<dbReference type="SMART" id="SM00220">
    <property type="entry name" value="S_TKc"/>
    <property type="match status" value="1"/>
</dbReference>
<evidence type="ECO:0000313" key="8">
    <source>
        <dbReference type="EMBL" id="QDU38946.1"/>
    </source>
</evidence>
<evidence type="ECO:0000256" key="5">
    <source>
        <dbReference type="PROSITE-ProRule" id="PRU10141"/>
    </source>
</evidence>
<feature type="transmembrane region" description="Helical" evidence="6">
    <location>
        <begin position="85"/>
        <end position="105"/>
    </location>
</feature>
<evidence type="ECO:0000256" key="1">
    <source>
        <dbReference type="ARBA" id="ARBA00022679"/>
    </source>
</evidence>
<feature type="transmembrane region" description="Helical" evidence="6">
    <location>
        <begin position="117"/>
        <end position="134"/>
    </location>
</feature>
<feature type="binding site" evidence="5">
    <location>
        <position position="279"/>
    </location>
    <ligand>
        <name>ATP</name>
        <dbReference type="ChEBI" id="CHEBI:30616"/>
    </ligand>
</feature>
<organism evidence="8 9">
    <name type="scientific">Maioricimonas rarisocia</name>
    <dbReference type="NCBI Taxonomy" id="2528026"/>
    <lineage>
        <taxon>Bacteria</taxon>
        <taxon>Pseudomonadati</taxon>
        <taxon>Planctomycetota</taxon>
        <taxon>Planctomycetia</taxon>
        <taxon>Planctomycetales</taxon>
        <taxon>Planctomycetaceae</taxon>
        <taxon>Maioricimonas</taxon>
    </lineage>
</organism>
<evidence type="ECO:0000313" key="9">
    <source>
        <dbReference type="Proteomes" id="UP000320496"/>
    </source>
</evidence>
<dbReference type="InterPro" id="IPR017441">
    <property type="entry name" value="Protein_kinase_ATP_BS"/>
</dbReference>
<dbReference type="Pfam" id="PF00069">
    <property type="entry name" value="Pkinase"/>
    <property type="match status" value="1"/>
</dbReference>
<evidence type="ECO:0000256" key="4">
    <source>
        <dbReference type="ARBA" id="ARBA00022840"/>
    </source>
</evidence>
<dbReference type="Proteomes" id="UP000320496">
    <property type="component" value="Chromosome"/>
</dbReference>
<feature type="transmembrane region" description="Helical" evidence="6">
    <location>
        <begin position="176"/>
        <end position="196"/>
    </location>
</feature>
<dbReference type="PANTHER" id="PTHR43289:SF6">
    <property type="entry name" value="SERINE_THREONINE-PROTEIN KINASE NEKL-3"/>
    <property type="match status" value="1"/>
</dbReference>
<dbReference type="Gene3D" id="1.10.510.10">
    <property type="entry name" value="Transferase(Phosphotransferase) domain 1"/>
    <property type="match status" value="1"/>
</dbReference>
<dbReference type="PANTHER" id="PTHR43289">
    <property type="entry name" value="MITOGEN-ACTIVATED PROTEIN KINASE KINASE KINASE 20-RELATED"/>
    <property type="match status" value="1"/>
</dbReference>
<keyword evidence="6" id="KW-0472">Membrane</keyword>
<dbReference type="KEGG" id="mri:Mal4_32780"/>
<reference evidence="8 9" key="1">
    <citation type="submission" date="2019-02" db="EMBL/GenBank/DDBJ databases">
        <title>Deep-cultivation of Planctomycetes and their phenomic and genomic characterization uncovers novel biology.</title>
        <authorList>
            <person name="Wiegand S."/>
            <person name="Jogler M."/>
            <person name="Boedeker C."/>
            <person name="Pinto D."/>
            <person name="Vollmers J."/>
            <person name="Rivas-Marin E."/>
            <person name="Kohn T."/>
            <person name="Peeters S.H."/>
            <person name="Heuer A."/>
            <person name="Rast P."/>
            <person name="Oberbeckmann S."/>
            <person name="Bunk B."/>
            <person name="Jeske O."/>
            <person name="Meyerdierks A."/>
            <person name="Storesund J.E."/>
            <person name="Kallscheuer N."/>
            <person name="Luecker S."/>
            <person name="Lage O.M."/>
            <person name="Pohl T."/>
            <person name="Merkel B.J."/>
            <person name="Hornburger P."/>
            <person name="Mueller R.-W."/>
            <person name="Bruemmer F."/>
            <person name="Labrenz M."/>
            <person name="Spormann A.M."/>
            <person name="Op den Camp H."/>
            <person name="Overmann J."/>
            <person name="Amann R."/>
            <person name="Jetten M.S.M."/>
            <person name="Mascher T."/>
            <person name="Medema M.H."/>
            <person name="Devos D.P."/>
            <person name="Kaster A.-K."/>
            <person name="Ovreas L."/>
            <person name="Rohde M."/>
            <person name="Galperin M.Y."/>
            <person name="Jogler C."/>
        </authorList>
    </citation>
    <scope>NUCLEOTIDE SEQUENCE [LARGE SCALE GENOMIC DNA]</scope>
    <source>
        <strain evidence="8 9">Mal4</strain>
    </source>
</reference>
<keyword evidence="6" id="KW-1133">Transmembrane helix</keyword>
<evidence type="ECO:0000256" key="2">
    <source>
        <dbReference type="ARBA" id="ARBA00022741"/>
    </source>
</evidence>
<name>A0A517Z910_9PLAN</name>
<dbReference type="InterPro" id="IPR000719">
    <property type="entry name" value="Prot_kinase_dom"/>
</dbReference>
<feature type="transmembrane region" description="Helical" evidence="6">
    <location>
        <begin position="208"/>
        <end position="229"/>
    </location>
</feature>
<keyword evidence="9" id="KW-1185">Reference proteome</keyword>
<dbReference type="CDD" id="cd14014">
    <property type="entry name" value="STKc_PknB_like"/>
    <property type="match status" value="1"/>
</dbReference>
<dbReference type="InterPro" id="IPR011009">
    <property type="entry name" value="Kinase-like_dom_sf"/>
</dbReference>